<organism evidence="2 3">
    <name type="scientific">Methylobacterium isbiliense</name>
    <dbReference type="NCBI Taxonomy" id="315478"/>
    <lineage>
        <taxon>Bacteria</taxon>
        <taxon>Pseudomonadati</taxon>
        <taxon>Pseudomonadota</taxon>
        <taxon>Alphaproteobacteria</taxon>
        <taxon>Hyphomicrobiales</taxon>
        <taxon>Methylobacteriaceae</taxon>
        <taxon>Methylobacterium</taxon>
    </lineage>
</organism>
<proteinExistence type="predicted"/>
<dbReference type="EMBL" id="BPQQ01000096">
    <property type="protein sequence ID" value="GJE03888.1"/>
    <property type="molecule type" value="Genomic_DNA"/>
</dbReference>
<evidence type="ECO:0000259" key="1">
    <source>
        <dbReference type="Pfam" id="PF01548"/>
    </source>
</evidence>
<comment type="caution">
    <text evidence="2">The sequence shown here is derived from an EMBL/GenBank/DDBJ whole genome shotgun (WGS) entry which is preliminary data.</text>
</comment>
<name>A0ABQ4SQ03_9HYPH</name>
<gene>
    <name evidence="2" type="ORF">GMJLKIPL_5845</name>
</gene>
<dbReference type="Proteomes" id="UP001055153">
    <property type="component" value="Unassembled WGS sequence"/>
</dbReference>
<evidence type="ECO:0000313" key="2">
    <source>
        <dbReference type="EMBL" id="GJE03888.1"/>
    </source>
</evidence>
<accession>A0ABQ4SQ03</accession>
<keyword evidence="3" id="KW-1185">Reference proteome</keyword>
<dbReference type="Pfam" id="PF01548">
    <property type="entry name" value="DEDD_Tnp_IS110"/>
    <property type="match status" value="1"/>
</dbReference>
<dbReference type="InterPro" id="IPR047650">
    <property type="entry name" value="Transpos_IS110"/>
</dbReference>
<evidence type="ECO:0000313" key="3">
    <source>
        <dbReference type="Proteomes" id="UP001055153"/>
    </source>
</evidence>
<sequence length="145" mass="15341">MSETTPAEIIIGVDTHKHIHAAVAISALGARLDSTTIPVGGKGYRALETWARSLGPIRVFGVEGTGSYGAGLSRFLREQGHDVLEVNRPNRQLRHQKGKSDPLDAEGAARAVLAGQVTALPKSGTGTAEMIRHLKTARDSAVKGR</sequence>
<dbReference type="PANTHER" id="PTHR33055:SF16">
    <property type="entry name" value="TRANSPOSASE FOR INSERTION SEQUENCE ELEMENT IS1547"/>
    <property type="match status" value="1"/>
</dbReference>
<reference evidence="2" key="1">
    <citation type="journal article" date="2021" name="Front. Microbiol.">
        <title>Comprehensive Comparative Genomics and Phenotyping of Methylobacterium Species.</title>
        <authorList>
            <person name="Alessa O."/>
            <person name="Ogura Y."/>
            <person name="Fujitani Y."/>
            <person name="Takami H."/>
            <person name="Hayashi T."/>
            <person name="Sahin N."/>
            <person name="Tani A."/>
        </authorList>
    </citation>
    <scope>NUCLEOTIDE SEQUENCE</scope>
    <source>
        <strain evidence="2">DSM 17168</strain>
    </source>
</reference>
<dbReference type="InterPro" id="IPR002525">
    <property type="entry name" value="Transp_IS110-like_N"/>
</dbReference>
<dbReference type="RefSeq" id="WP_238241264.1">
    <property type="nucleotide sequence ID" value="NZ_BPQQ01000096.1"/>
</dbReference>
<reference evidence="2" key="2">
    <citation type="submission" date="2021-08" db="EMBL/GenBank/DDBJ databases">
        <authorList>
            <person name="Tani A."/>
            <person name="Ola A."/>
            <person name="Ogura Y."/>
            <person name="Katsura K."/>
            <person name="Hayashi T."/>
        </authorList>
    </citation>
    <scope>NUCLEOTIDE SEQUENCE</scope>
    <source>
        <strain evidence="2">DSM 17168</strain>
    </source>
</reference>
<feature type="domain" description="Transposase IS110-like N-terminal" evidence="1">
    <location>
        <begin position="11"/>
        <end position="143"/>
    </location>
</feature>
<protein>
    <submittedName>
        <fullName evidence="2">IS110 family transposase ISEc21</fullName>
    </submittedName>
</protein>
<dbReference type="PANTHER" id="PTHR33055">
    <property type="entry name" value="TRANSPOSASE FOR INSERTION SEQUENCE ELEMENT IS1111A"/>
    <property type="match status" value="1"/>
</dbReference>